<evidence type="ECO:0000313" key="2">
    <source>
        <dbReference type="Proteomes" id="UP001602058"/>
    </source>
</evidence>
<name>A0ABW6UT09_9ACTN</name>
<comment type="caution">
    <text evidence="1">The sequence shown here is derived from an EMBL/GenBank/DDBJ whole genome shotgun (WGS) entry which is preliminary data.</text>
</comment>
<dbReference type="Proteomes" id="UP001602058">
    <property type="component" value="Unassembled WGS sequence"/>
</dbReference>
<organism evidence="1 2">
    <name type="scientific">Streptomyces bluensis</name>
    <dbReference type="NCBI Taxonomy" id="33897"/>
    <lineage>
        <taxon>Bacteria</taxon>
        <taxon>Bacillati</taxon>
        <taxon>Actinomycetota</taxon>
        <taxon>Actinomycetes</taxon>
        <taxon>Kitasatosporales</taxon>
        <taxon>Streptomycetaceae</taxon>
        <taxon>Streptomyces</taxon>
    </lineage>
</organism>
<proteinExistence type="predicted"/>
<evidence type="ECO:0000313" key="1">
    <source>
        <dbReference type="EMBL" id="MFF4526605.1"/>
    </source>
</evidence>
<keyword evidence="2" id="KW-1185">Reference proteome</keyword>
<accession>A0ABW6UT09</accession>
<dbReference type="EMBL" id="JBIAWJ010000027">
    <property type="protein sequence ID" value="MFF4526605.1"/>
    <property type="molecule type" value="Genomic_DNA"/>
</dbReference>
<dbReference type="RefSeq" id="WP_351084825.1">
    <property type="nucleotide sequence ID" value="NZ_JBEOZG010000028.1"/>
</dbReference>
<reference evidence="1 2" key="1">
    <citation type="submission" date="2024-10" db="EMBL/GenBank/DDBJ databases">
        <title>The Natural Products Discovery Center: Release of the First 8490 Sequenced Strains for Exploring Actinobacteria Biosynthetic Diversity.</title>
        <authorList>
            <person name="Kalkreuter E."/>
            <person name="Kautsar S.A."/>
            <person name="Yang D."/>
            <person name="Bader C.D."/>
            <person name="Teijaro C.N."/>
            <person name="Fluegel L."/>
            <person name="Davis C.M."/>
            <person name="Simpson J.R."/>
            <person name="Lauterbach L."/>
            <person name="Steele A.D."/>
            <person name="Gui C."/>
            <person name="Meng S."/>
            <person name="Li G."/>
            <person name="Viehrig K."/>
            <person name="Ye F."/>
            <person name="Su P."/>
            <person name="Kiefer A.F."/>
            <person name="Nichols A."/>
            <person name="Cepeda A.J."/>
            <person name="Yan W."/>
            <person name="Fan B."/>
            <person name="Jiang Y."/>
            <person name="Adhikari A."/>
            <person name="Zheng C.-J."/>
            <person name="Schuster L."/>
            <person name="Cowan T.M."/>
            <person name="Smanski M.J."/>
            <person name="Chevrette M.G."/>
            <person name="De Carvalho L.P.S."/>
            <person name="Shen B."/>
        </authorList>
    </citation>
    <scope>NUCLEOTIDE SEQUENCE [LARGE SCALE GENOMIC DNA]</scope>
    <source>
        <strain evidence="1 2">NPDC001390</strain>
    </source>
</reference>
<protein>
    <submittedName>
        <fullName evidence="1">Uncharacterized protein</fullName>
    </submittedName>
</protein>
<gene>
    <name evidence="1" type="ORF">ACFY1D_35020</name>
</gene>
<sequence>MAVVPVQPTGPVRRLTWRAVPRHWAGLQFLVLPGRHHGLDSLAEQKLLLALDFVTVAEVFAPGGRAVLHAG</sequence>